<dbReference type="Pfam" id="PF16017">
    <property type="entry name" value="BTB_3"/>
    <property type="match status" value="1"/>
</dbReference>
<dbReference type="InterPro" id="IPR011333">
    <property type="entry name" value="SKP1/BTB/POZ_sf"/>
</dbReference>
<evidence type="ECO:0000313" key="5">
    <source>
        <dbReference type="EMBL" id="PIC47020.1"/>
    </source>
</evidence>
<evidence type="ECO:0000259" key="4">
    <source>
        <dbReference type="SMART" id="SM00225"/>
    </source>
</evidence>
<feature type="compositionally biased region" description="Low complexity" evidence="3">
    <location>
        <begin position="44"/>
        <end position="55"/>
    </location>
</feature>
<dbReference type="CDD" id="cd18318">
    <property type="entry name" value="BTB_POZ_KCTD20-like"/>
    <property type="match status" value="1"/>
</dbReference>
<proteinExistence type="predicted"/>
<organism evidence="5 6">
    <name type="scientific">Caenorhabditis nigoni</name>
    <dbReference type="NCBI Taxonomy" id="1611254"/>
    <lineage>
        <taxon>Eukaryota</taxon>
        <taxon>Metazoa</taxon>
        <taxon>Ecdysozoa</taxon>
        <taxon>Nematoda</taxon>
        <taxon>Chromadorea</taxon>
        <taxon>Rhabditida</taxon>
        <taxon>Rhabditina</taxon>
        <taxon>Rhabditomorpha</taxon>
        <taxon>Rhabditoidea</taxon>
        <taxon>Rhabditidae</taxon>
        <taxon>Peloderinae</taxon>
        <taxon>Caenorhabditis</taxon>
    </lineage>
</organism>
<name>A0A2G5V5K3_9PELO</name>
<keyword evidence="2" id="KW-0963">Cytoplasm</keyword>
<dbReference type="GO" id="GO:0042327">
    <property type="term" value="P:positive regulation of phosphorylation"/>
    <property type="evidence" value="ECO:0007669"/>
    <property type="project" value="TreeGrafter"/>
</dbReference>
<dbReference type="GO" id="GO:0005737">
    <property type="term" value="C:cytoplasm"/>
    <property type="evidence" value="ECO:0007669"/>
    <property type="project" value="UniProtKB-SubCell"/>
</dbReference>
<reference evidence="6" key="1">
    <citation type="submission" date="2017-10" db="EMBL/GenBank/DDBJ databases">
        <title>Rapid genome shrinkage in a self-fertile nematode reveals novel sperm competition proteins.</title>
        <authorList>
            <person name="Yin D."/>
            <person name="Schwarz E.M."/>
            <person name="Thomas C.G."/>
            <person name="Felde R.L."/>
            <person name="Korf I.F."/>
            <person name="Cutter A.D."/>
            <person name="Schartner C.M."/>
            <person name="Ralston E.J."/>
            <person name="Meyer B.J."/>
            <person name="Haag E.S."/>
        </authorList>
    </citation>
    <scope>NUCLEOTIDE SEQUENCE [LARGE SCALE GENOMIC DNA]</scope>
    <source>
        <strain evidence="6">JU1422</strain>
    </source>
</reference>
<dbReference type="InterPro" id="IPR000210">
    <property type="entry name" value="BTB/POZ_dom"/>
</dbReference>
<sequence length="619" mass="67937">MLPHQLFEHSTSFSNYTSCLITVFHHQKSKAMSQSDEQQKDIPSSSNTGSSETNGAGNGPQVQVRRLFDNTSDESDVSLDNDDKTGAETDGSSSSRGCLKSNRSRKDHAGSSSTRAVRAPQQVSWSFGAKPATPHSQPPTGLKKVPAISATSSTSQAGSSTSTARKSSLVGGRGSASSSGHTSPSPSESPARNAGCSSSGESNPDRSLATPPLPPALKHSGKDGHYRGQRSMSLGGPAHEMLMSQLGGRQGNTVDCSPGEGDKVCLLVDQTRFLVSQRLLTSKPDTMLGRMFSMRASCGDLGADLVTPNERDEFEVADGMTSSCFRAILDYYQSGTMRCPSSVSVSELREACDYLLVPFNAQTVKCQNLHALLHELSNEGAREQFSQFLEEIILPQLVASTEHGERECHLVVLLDDDVVDWDDEYPPQMGEETTHVVYSTHLYKFFKYAENRDCAKQVLKERGLKKIRLGMEGYPTHKEKIKKRFNKAEVIYNYVQRPFVHCSWEKEEARSRHVDFACPIVKSKSNPSLAAAASDPLPQPAPLQQQHRVAVFGEAAPLAAQHRFDDPHLAQPIFNHVMQQQPQPPQNNAMLGVNVQQQQHNHPLHSPPMNFQRNERDED</sequence>
<feature type="compositionally biased region" description="Acidic residues" evidence="3">
    <location>
        <begin position="71"/>
        <end position="80"/>
    </location>
</feature>
<feature type="compositionally biased region" description="Polar residues" evidence="3">
    <location>
        <begin position="110"/>
        <end position="125"/>
    </location>
</feature>
<feature type="region of interest" description="Disordered" evidence="3">
    <location>
        <begin position="30"/>
        <end position="235"/>
    </location>
</feature>
<dbReference type="Proteomes" id="UP000230233">
    <property type="component" value="Chromosome II"/>
</dbReference>
<dbReference type="AlphaFoldDB" id="A0A2G5V5K3"/>
<dbReference type="InterPro" id="IPR039886">
    <property type="entry name" value="BTBD10/KCTD20"/>
</dbReference>
<dbReference type="STRING" id="1611254.A0A2G5V5K3"/>
<feature type="region of interest" description="Disordered" evidence="3">
    <location>
        <begin position="598"/>
        <end position="619"/>
    </location>
</feature>
<dbReference type="InterPro" id="IPR039885">
    <property type="entry name" value="BTBD10/KCTD20_BTB/POZ"/>
</dbReference>
<dbReference type="SUPFAM" id="SSF54695">
    <property type="entry name" value="POZ domain"/>
    <property type="match status" value="1"/>
</dbReference>
<evidence type="ECO:0000256" key="1">
    <source>
        <dbReference type="ARBA" id="ARBA00004496"/>
    </source>
</evidence>
<accession>A0A2G5V5K3</accession>
<feature type="domain" description="BTB" evidence="4">
    <location>
        <begin position="262"/>
        <end position="372"/>
    </location>
</feature>
<feature type="compositionally biased region" description="Low complexity" evidence="3">
    <location>
        <begin position="147"/>
        <end position="190"/>
    </location>
</feature>
<dbReference type="PANTHER" id="PTHR21637:SF0">
    <property type="entry name" value="AT10158P"/>
    <property type="match status" value="1"/>
</dbReference>
<evidence type="ECO:0000256" key="3">
    <source>
        <dbReference type="SAM" id="MobiDB-lite"/>
    </source>
</evidence>
<protein>
    <recommendedName>
        <fullName evidence="4">BTB domain-containing protein</fullName>
    </recommendedName>
</protein>
<dbReference type="EMBL" id="PDUG01000002">
    <property type="protein sequence ID" value="PIC47020.1"/>
    <property type="molecule type" value="Genomic_DNA"/>
</dbReference>
<dbReference type="OrthoDB" id="10034757at2759"/>
<evidence type="ECO:0000256" key="2">
    <source>
        <dbReference type="ARBA" id="ARBA00022490"/>
    </source>
</evidence>
<comment type="subcellular location">
    <subcellularLocation>
        <location evidence="1">Cytoplasm</location>
    </subcellularLocation>
</comment>
<gene>
    <name evidence="5" type="primary">Cni-btbd-10</name>
    <name evidence="5" type="synonym">Cnig_chr_II.g6508</name>
    <name evidence="5" type="ORF">B9Z55_006508</name>
</gene>
<dbReference type="PANTHER" id="PTHR21637">
    <property type="entry name" value="BTB/POZ DOMAIN-CONTAINING PROTEIN 10-RELATED"/>
    <property type="match status" value="1"/>
</dbReference>
<keyword evidence="6" id="KW-1185">Reference proteome</keyword>
<dbReference type="Gene3D" id="3.30.710.10">
    <property type="entry name" value="Potassium Channel Kv1.1, Chain A"/>
    <property type="match status" value="1"/>
</dbReference>
<dbReference type="SMART" id="SM00225">
    <property type="entry name" value="BTB"/>
    <property type="match status" value="1"/>
</dbReference>
<comment type="caution">
    <text evidence="5">The sequence shown here is derived from an EMBL/GenBank/DDBJ whole genome shotgun (WGS) entry which is preliminary data.</text>
</comment>
<evidence type="ECO:0000313" key="6">
    <source>
        <dbReference type="Proteomes" id="UP000230233"/>
    </source>
</evidence>